<evidence type="ECO:0000313" key="5">
    <source>
        <dbReference type="Proteomes" id="UP001165122"/>
    </source>
</evidence>
<dbReference type="SUPFAM" id="SSF46689">
    <property type="entry name" value="Homeodomain-like"/>
    <property type="match status" value="2"/>
</dbReference>
<dbReference type="InterPro" id="IPR009057">
    <property type="entry name" value="Homeodomain-like_sf"/>
</dbReference>
<dbReference type="AlphaFoldDB" id="A0A9W7E6U0"/>
<dbReference type="Pfam" id="PF00249">
    <property type="entry name" value="Myb_DNA-binding"/>
    <property type="match status" value="1"/>
</dbReference>
<feature type="compositionally biased region" description="Pro residues" evidence="1">
    <location>
        <begin position="786"/>
        <end position="801"/>
    </location>
</feature>
<feature type="compositionally biased region" description="Polar residues" evidence="1">
    <location>
        <begin position="88"/>
        <end position="137"/>
    </location>
</feature>
<feature type="region of interest" description="Disordered" evidence="1">
    <location>
        <begin position="1"/>
        <end position="43"/>
    </location>
</feature>
<feature type="region of interest" description="Disordered" evidence="1">
    <location>
        <begin position="896"/>
        <end position="943"/>
    </location>
</feature>
<protein>
    <recommendedName>
        <fullName evidence="6">SANT domain-containing protein</fullName>
    </recommendedName>
</protein>
<dbReference type="GO" id="GO:0005654">
    <property type="term" value="C:nucleoplasm"/>
    <property type="evidence" value="ECO:0007669"/>
    <property type="project" value="UniProtKB-ARBA"/>
</dbReference>
<dbReference type="InterPro" id="IPR051571">
    <property type="entry name" value="N-CoR_corepressor"/>
</dbReference>
<organism evidence="4 5">
    <name type="scientific">Triparma laevis f. longispina</name>
    <dbReference type="NCBI Taxonomy" id="1714387"/>
    <lineage>
        <taxon>Eukaryota</taxon>
        <taxon>Sar</taxon>
        <taxon>Stramenopiles</taxon>
        <taxon>Ochrophyta</taxon>
        <taxon>Bolidophyceae</taxon>
        <taxon>Parmales</taxon>
        <taxon>Triparmaceae</taxon>
        <taxon>Triparma</taxon>
    </lineage>
</organism>
<proteinExistence type="predicted"/>
<dbReference type="InterPro" id="IPR001005">
    <property type="entry name" value="SANT/Myb"/>
</dbReference>
<dbReference type="PANTHER" id="PTHR13992:SF39">
    <property type="entry name" value="SMRTER, ISOFORM G"/>
    <property type="match status" value="1"/>
</dbReference>
<gene>
    <name evidence="4" type="ORF">TrLO_g1035</name>
</gene>
<evidence type="ECO:0000313" key="4">
    <source>
        <dbReference type="EMBL" id="GMH64723.1"/>
    </source>
</evidence>
<feature type="domain" description="Myb-like" evidence="2">
    <location>
        <begin position="816"/>
        <end position="866"/>
    </location>
</feature>
<dbReference type="SMART" id="SM00717">
    <property type="entry name" value="SANT"/>
    <property type="match status" value="2"/>
</dbReference>
<dbReference type="Proteomes" id="UP001165122">
    <property type="component" value="Unassembled WGS sequence"/>
</dbReference>
<feature type="compositionally biased region" description="Polar residues" evidence="1">
    <location>
        <begin position="1"/>
        <end position="11"/>
    </location>
</feature>
<dbReference type="PROSITE" id="PS50090">
    <property type="entry name" value="MYB_LIKE"/>
    <property type="match status" value="1"/>
</dbReference>
<evidence type="ECO:0008006" key="6">
    <source>
        <dbReference type="Google" id="ProtNLM"/>
    </source>
</evidence>
<dbReference type="Gene3D" id="1.10.10.60">
    <property type="entry name" value="Homeodomain-like"/>
    <property type="match status" value="1"/>
</dbReference>
<accession>A0A9W7E6U0</accession>
<dbReference type="InterPro" id="IPR017884">
    <property type="entry name" value="SANT_dom"/>
</dbReference>
<dbReference type="GO" id="GO:0032991">
    <property type="term" value="C:protein-containing complex"/>
    <property type="evidence" value="ECO:0007669"/>
    <property type="project" value="UniProtKB-ARBA"/>
</dbReference>
<dbReference type="GO" id="GO:0006357">
    <property type="term" value="P:regulation of transcription by RNA polymerase II"/>
    <property type="evidence" value="ECO:0007669"/>
    <property type="project" value="TreeGrafter"/>
</dbReference>
<feature type="compositionally biased region" description="Acidic residues" evidence="1">
    <location>
        <begin position="901"/>
        <end position="921"/>
    </location>
</feature>
<feature type="region of interest" description="Disordered" evidence="1">
    <location>
        <begin position="772"/>
        <end position="821"/>
    </location>
</feature>
<dbReference type="PROSITE" id="PS51293">
    <property type="entry name" value="SANT"/>
    <property type="match status" value="1"/>
</dbReference>
<feature type="region of interest" description="Disordered" evidence="1">
    <location>
        <begin position="62"/>
        <end position="159"/>
    </location>
</feature>
<dbReference type="CDD" id="cd00167">
    <property type="entry name" value="SANT"/>
    <property type="match status" value="1"/>
</dbReference>
<feature type="domain" description="SANT" evidence="3">
    <location>
        <begin position="584"/>
        <end position="635"/>
    </location>
</feature>
<keyword evidence="5" id="KW-1185">Reference proteome</keyword>
<feature type="compositionally biased region" description="Low complexity" evidence="1">
    <location>
        <begin position="26"/>
        <end position="43"/>
    </location>
</feature>
<dbReference type="EMBL" id="BRXW01000545">
    <property type="protein sequence ID" value="GMH64723.1"/>
    <property type="molecule type" value="Genomic_DNA"/>
</dbReference>
<evidence type="ECO:0000256" key="1">
    <source>
        <dbReference type="SAM" id="MobiDB-lite"/>
    </source>
</evidence>
<feature type="compositionally biased region" description="Low complexity" evidence="1">
    <location>
        <begin position="63"/>
        <end position="72"/>
    </location>
</feature>
<dbReference type="OrthoDB" id="10258692at2759"/>
<feature type="region of interest" description="Disordered" evidence="1">
    <location>
        <begin position="976"/>
        <end position="1032"/>
    </location>
</feature>
<dbReference type="Gene3D" id="1.20.58.1880">
    <property type="match status" value="1"/>
</dbReference>
<name>A0A9W7E6U0_9STRA</name>
<evidence type="ECO:0000259" key="3">
    <source>
        <dbReference type="PROSITE" id="PS51293"/>
    </source>
</evidence>
<sequence>MQQQIPRTHAQNGAPRGVPMVPAGGVQQRPTQFVRTQQVVQQPQQVQFTRPVAAKQMPQFSRPAGAAQGFAPGPKPTTAPQPFHGPSSAVQHAHSSGGTCNPYQQNQPPSHPNNRPAPTQSATSHHRSTSNPLTSGSRSHRTPRAHIPSTPPPTNQSSHTLKVSLLHDPQKIVKAKAAIKSVGLRNLDVLPSKESILSAIERVDKETKKLGRDEEKVVAMIRKIKQEEEKQAMRSVKNEEEEGGEEEVLELDFEIDDGDGDYIRTATTSQIKTTISEIITSNKLKAQRAVKMTTDATLLEKGGEGRTERIMDSWTRAARKVEGPANALYIQPSKNPLFKRTSQKFQTKSTHDKICSHIWRNQRRLRETWLNLALKFVRDDKTYRVQATRDKAIQDVMFAISQKIKQNIPLEKPLPLVAARSFGVGGAGVAGVAGVAGAVGSVGSVVAGVGVTGFGGVGGVGGVGAVVPGVGGMGGVGGVGGVGGAFGSSLGMSASSTSRAARGARRSIDGKAGDFGGNELEHEQFLKEILRAEAFEKRIANGKMAREKIPRQIIGLERSMAGKFIDTGFTRRVDDGWKEEEAWENVNPWSDIEKAIFVDKFCQWPKNFRKIGGFLRNKSTGDCIAFYYASKKFINYKLLLREYSNRRRARENTLVYEVDQWSSTLAASKSVGATVLNMRNGKYRFKLPDENQYSTLNHHPPRGPVRDAFLNAGLHNLVLSSSKPTTPVTQNKRMAFTEGGGVGGGGDMGVGGDLKRAKVEVGGITSFVVGGGGVGGVNGEDKPTVGVPPPPPPPPPPPGPAPAAAVATPNSPKAGKQKMKVQKWTQEEKDLFVQKFSVIGKNWPEFYKLFPNKTKSSIKNFFQNYKEKLGMQAVFEENFASKSELRAIARARVAKEKGEGEGVDEDGRLEEDEDEDEEEAEIMPVSRRAREKKEAVGVDGGEGCVEGCVEGGVEVPVPVAVTGGVLASGAVKTEPEINATPNSTSGIITAPTTTTEPVVKKEKETEPVSAMAVEEAKPVNAPTTTHPPATVNVEELKRMEEGNGEAPAAMEVD</sequence>
<evidence type="ECO:0000259" key="2">
    <source>
        <dbReference type="PROSITE" id="PS50090"/>
    </source>
</evidence>
<comment type="caution">
    <text evidence="4">The sequence shown here is derived from an EMBL/GenBank/DDBJ whole genome shotgun (WGS) entry which is preliminary data.</text>
</comment>
<dbReference type="PANTHER" id="PTHR13992">
    <property type="entry name" value="NUCLEAR RECEPTOR CO-REPRESSOR RELATED NCOR"/>
    <property type="match status" value="1"/>
</dbReference>
<dbReference type="GO" id="GO:0000785">
    <property type="term" value="C:chromatin"/>
    <property type="evidence" value="ECO:0007669"/>
    <property type="project" value="TreeGrafter"/>
</dbReference>
<reference evidence="5" key="1">
    <citation type="journal article" date="2023" name="Commun. Biol.">
        <title>Genome analysis of Parmales, the sister group of diatoms, reveals the evolutionary specialization of diatoms from phago-mixotrophs to photoautotrophs.</title>
        <authorList>
            <person name="Ban H."/>
            <person name="Sato S."/>
            <person name="Yoshikawa S."/>
            <person name="Yamada K."/>
            <person name="Nakamura Y."/>
            <person name="Ichinomiya M."/>
            <person name="Sato N."/>
            <person name="Blanc-Mathieu R."/>
            <person name="Endo H."/>
            <person name="Kuwata A."/>
            <person name="Ogata H."/>
        </authorList>
    </citation>
    <scope>NUCLEOTIDE SEQUENCE [LARGE SCALE GENOMIC DNA]</scope>
    <source>
        <strain evidence="5">NIES 3700</strain>
    </source>
</reference>